<dbReference type="SUPFAM" id="SSF55979">
    <property type="entry name" value="DNA clamp"/>
    <property type="match status" value="3"/>
</dbReference>
<dbReference type="NCBIfam" id="TIGR00663">
    <property type="entry name" value="dnan"/>
    <property type="match status" value="1"/>
</dbReference>
<dbReference type="InterPro" id="IPR001001">
    <property type="entry name" value="DNA_polIII_beta"/>
</dbReference>
<evidence type="ECO:0000256" key="1">
    <source>
        <dbReference type="ARBA" id="ARBA00004496"/>
    </source>
</evidence>
<evidence type="ECO:0000256" key="9">
    <source>
        <dbReference type="ARBA" id="ARBA00023125"/>
    </source>
</evidence>
<dbReference type="Pfam" id="PF02767">
    <property type="entry name" value="DNA_pol3_beta_2"/>
    <property type="match status" value="1"/>
</dbReference>
<evidence type="ECO:0000256" key="5">
    <source>
        <dbReference type="ARBA" id="ARBA00022679"/>
    </source>
</evidence>
<proteinExistence type="inferred from homology"/>
<feature type="domain" description="DNA polymerase III beta sliding clamp C-terminal" evidence="13">
    <location>
        <begin position="242"/>
        <end position="353"/>
    </location>
</feature>
<comment type="function">
    <text evidence="10">Confers DNA tethering and processivity to DNA polymerases and other proteins. Acts as a clamp, forming a ring around DNA (a reaction catalyzed by the clamp-loading complex) which diffuses in an ATP-independent manner freely and bidirectionally along dsDNA. Initially characterized for its ability to contact the catalytic subunit of DNA polymerase III (Pol III), a complex, multichain enzyme responsible for most of the replicative synthesis in bacteria; Pol III exhibits 3'-5' exonuclease proofreading activity. The beta chain is required for initiation of replication as well as for processivity of DNA replication.</text>
</comment>
<keyword evidence="6 10" id="KW-0548">Nucleotidyltransferase</keyword>
<dbReference type="EMBL" id="NXLV01000003">
    <property type="protein sequence ID" value="RDU71395.1"/>
    <property type="molecule type" value="Genomic_DNA"/>
</dbReference>
<protein>
    <recommendedName>
        <fullName evidence="3 10">Beta sliding clamp</fullName>
    </recommendedName>
</protein>
<name>A0A3D8J2M5_9HELI</name>
<accession>A0A3D8J2M5</accession>
<evidence type="ECO:0000313" key="14">
    <source>
        <dbReference type="EMBL" id="RDU71395.1"/>
    </source>
</evidence>
<dbReference type="GO" id="GO:0006271">
    <property type="term" value="P:DNA strand elongation involved in DNA replication"/>
    <property type="evidence" value="ECO:0007669"/>
    <property type="project" value="TreeGrafter"/>
</dbReference>
<dbReference type="GO" id="GO:0005737">
    <property type="term" value="C:cytoplasm"/>
    <property type="evidence" value="ECO:0007669"/>
    <property type="project" value="UniProtKB-SubCell"/>
</dbReference>
<dbReference type="PANTHER" id="PTHR30478">
    <property type="entry name" value="DNA POLYMERASE III SUBUNIT BETA"/>
    <property type="match status" value="1"/>
</dbReference>
<dbReference type="InterPro" id="IPR022634">
    <property type="entry name" value="DNA_polIII_beta_N"/>
</dbReference>
<comment type="similarity">
    <text evidence="2 10">Belongs to the beta sliding clamp family.</text>
</comment>
<dbReference type="AlphaFoldDB" id="A0A3D8J2M5"/>
<evidence type="ECO:0000256" key="6">
    <source>
        <dbReference type="ARBA" id="ARBA00022695"/>
    </source>
</evidence>
<dbReference type="Pfam" id="PF02768">
    <property type="entry name" value="DNA_pol3_beta_3"/>
    <property type="match status" value="1"/>
</dbReference>
<evidence type="ECO:0000259" key="13">
    <source>
        <dbReference type="Pfam" id="PF02768"/>
    </source>
</evidence>
<evidence type="ECO:0000259" key="11">
    <source>
        <dbReference type="Pfam" id="PF00712"/>
    </source>
</evidence>
<keyword evidence="7 10" id="KW-0235">DNA replication</keyword>
<dbReference type="PIRSF" id="PIRSF000804">
    <property type="entry name" value="DNA_pol_III_b"/>
    <property type="match status" value="1"/>
</dbReference>
<keyword evidence="15" id="KW-1185">Reference proteome</keyword>
<evidence type="ECO:0000259" key="12">
    <source>
        <dbReference type="Pfam" id="PF02767"/>
    </source>
</evidence>
<feature type="domain" description="DNA polymerase III beta sliding clamp N-terminal" evidence="11">
    <location>
        <begin position="1"/>
        <end position="119"/>
    </location>
</feature>
<evidence type="ECO:0000256" key="8">
    <source>
        <dbReference type="ARBA" id="ARBA00022932"/>
    </source>
</evidence>
<dbReference type="SMART" id="SM00480">
    <property type="entry name" value="POL3Bc"/>
    <property type="match status" value="1"/>
</dbReference>
<dbReference type="GO" id="GO:0009360">
    <property type="term" value="C:DNA polymerase III complex"/>
    <property type="evidence" value="ECO:0007669"/>
    <property type="project" value="InterPro"/>
</dbReference>
<dbReference type="GO" id="GO:0003887">
    <property type="term" value="F:DNA-directed DNA polymerase activity"/>
    <property type="evidence" value="ECO:0007669"/>
    <property type="project" value="UniProtKB-UniRule"/>
</dbReference>
<evidence type="ECO:0000256" key="3">
    <source>
        <dbReference type="ARBA" id="ARBA00021035"/>
    </source>
</evidence>
<evidence type="ECO:0000256" key="10">
    <source>
        <dbReference type="PIRNR" id="PIRNR000804"/>
    </source>
</evidence>
<comment type="subcellular location">
    <subcellularLocation>
        <location evidence="1 10">Cytoplasm</location>
    </subcellularLocation>
</comment>
<dbReference type="RefSeq" id="WP_115569107.1">
    <property type="nucleotide sequence ID" value="NZ_NXLV01000003.1"/>
</dbReference>
<dbReference type="GO" id="GO:0003677">
    <property type="term" value="F:DNA binding"/>
    <property type="evidence" value="ECO:0007669"/>
    <property type="project" value="UniProtKB-UniRule"/>
</dbReference>
<dbReference type="OrthoDB" id="8421503at2"/>
<evidence type="ECO:0000256" key="7">
    <source>
        <dbReference type="ARBA" id="ARBA00022705"/>
    </source>
</evidence>
<dbReference type="InterPro" id="IPR022637">
    <property type="entry name" value="DNA_polIII_beta_cen"/>
</dbReference>
<dbReference type="InterPro" id="IPR046938">
    <property type="entry name" value="DNA_clamp_sf"/>
</dbReference>
<comment type="caution">
    <text evidence="14">The sequence shown here is derived from an EMBL/GenBank/DDBJ whole genome shotgun (WGS) entry which is preliminary data.</text>
</comment>
<dbReference type="InterPro" id="IPR022635">
    <property type="entry name" value="DNA_polIII_beta_C"/>
</dbReference>
<reference evidence="14 15" key="1">
    <citation type="submission" date="2018-04" db="EMBL/GenBank/DDBJ databases">
        <title>Novel Campyloabacter and Helicobacter Species and Strains.</title>
        <authorList>
            <person name="Mannion A.J."/>
            <person name="Shen Z."/>
            <person name="Fox J.G."/>
        </authorList>
    </citation>
    <scope>NUCLEOTIDE SEQUENCE [LARGE SCALE GENOMIC DNA]</scope>
    <source>
        <strain evidence="14 15">MIT 04-9366</strain>
    </source>
</reference>
<organism evidence="14 15">
    <name type="scientific">Helicobacter brantae</name>
    <dbReference type="NCBI Taxonomy" id="375927"/>
    <lineage>
        <taxon>Bacteria</taxon>
        <taxon>Pseudomonadati</taxon>
        <taxon>Campylobacterota</taxon>
        <taxon>Epsilonproteobacteria</taxon>
        <taxon>Campylobacterales</taxon>
        <taxon>Helicobacteraceae</taxon>
        <taxon>Helicobacter</taxon>
    </lineage>
</organism>
<keyword evidence="5 10" id="KW-0808">Transferase</keyword>
<keyword evidence="8 10" id="KW-0239">DNA-directed DNA polymerase</keyword>
<sequence>MKITLSKYPLENILANFQSFLDKRDQSQITSHIFFQVQGNHLLLRATDFEMGIQSKIEISKVEQEGTGTVNGKKILDIIKQLKDGKEITFETNDDNLIIKQEKAKFKLPMFNADEFPSFPQYNQESKINIPSSNFIEAIKKISPAVGVNNPKIELNGAHLDMKEYEINFVATDTRRLALVRLETQSISTLSIIIPKRALGEITKLFIDELSIYFNESQLIFETGNYAFFTKLTNGRFPDYERIIPKNINHTFTLSKSKFVESLRIINSISQDVKMTFDNGVINFESMSNENSEANTQCEAQIQVENPVMIAANSKSILDFLGQMDGENFEFCISEPNLPFMIKDKNFSTIVMPINL</sequence>
<evidence type="ECO:0000313" key="15">
    <source>
        <dbReference type="Proteomes" id="UP000257045"/>
    </source>
</evidence>
<dbReference type="PANTHER" id="PTHR30478:SF0">
    <property type="entry name" value="BETA SLIDING CLAMP"/>
    <property type="match status" value="1"/>
</dbReference>
<feature type="domain" description="DNA polymerase III beta sliding clamp central" evidence="12">
    <location>
        <begin position="130"/>
        <end position="239"/>
    </location>
</feature>
<dbReference type="GO" id="GO:0008408">
    <property type="term" value="F:3'-5' exonuclease activity"/>
    <property type="evidence" value="ECO:0007669"/>
    <property type="project" value="InterPro"/>
</dbReference>
<keyword evidence="4 10" id="KW-0963">Cytoplasm</keyword>
<dbReference type="Gene3D" id="3.10.150.10">
    <property type="entry name" value="DNA Polymerase III, subunit A, domain 2"/>
    <property type="match status" value="3"/>
</dbReference>
<dbReference type="CDD" id="cd00140">
    <property type="entry name" value="beta_clamp"/>
    <property type="match status" value="1"/>
</dbReference>
<dbReference type="Proteomes" id="UP000257045">
    <property type="component" value="Unassembled WGS sequence"/>
</dbReference>
<dbReference type="Pfam" id="PF00712">
    <property type="entry name" value="DNA_pol3_beta"/>
    <property type="match status" value="1"/>
</dbReference>
<evidence type="ECO:0000256" key="2">
    <source>
        <dbReference type="ARBA" id="ARBA00010752"/>
    </source>
</evidence>
<evidence type="ECO:0000256" key="4">
    <source>
        <dbReference type="ARBA" id="ARBA00022490"/>
    </source>
</evidence>
<comment type="subunit">
    <text evidence="10">Forms a ring-shaped head-to-tail homodimer around DNA.</text>
</comment>
<gene>
    <name evidence="14" type="ORF">CQA58_02290</name>
</gene>
<keyword evidence="9" id="KW-0238">DNA-binding</keyword>